<evidence type="ECO:0000313" key="2">
    <source>
        <dbReference type="EMBL" id="KAJ7328750.1"/>
    </source>
</evidence>
<feature type="region of interest" description="Disordered" evidence="1">
    <location>
        <begin position="203"/>
        <end position="298"/>
    </location>
</feature>
<comment type="caution">
    <text evidence="2">The sequence shown here is derived from an EMBL/GenBank/DDBJ whole genome shotgun (WGS) entry which is preliminary data.</text>
</comment>
<gene>
    <name evidence="2" type="ORF">DFH08DRAFT_940432</name>
</gene>
<reference evidence="2" key="1">
    <citation type="submission" date="2023-03" db="EMBL/GenBank/DDBJ databases">
        <title>Massive genome expansion in bonnet fungi (Mycena s.s.) driven by repeated elements and novel gene families across ecological guilds.</title>
        <authorList>
            <consortium name="Lawrence Berkeley National Laboratory"/>
            <person name="Harder C.B."/>
            <person name="Miyauchi S."/>
            <person name="Viragh M."/>
            <person name="Kuo A."/>
            <person name="Thoen E."/>
            <person name="Andreopoulos B."/>
            <person name="Lu D."/>
            <person name="Skrede I."/>
            <person name="Drula E."/>
            <person name="Henrissat B."/>
            <person name="Morin E."/>
            <person name="Kohler A."/>
            <person name="Barry K."/>
            <person name="LaButti K."/>
            <person name="Morin E."/>
            <person name="Salamov A."/>
            <person name="Lipzen A."/>
            <person name="Mereny Z."/>
            <person name="Hegedus B."/>
            <person name="Baldrian P."/>
            <person name="Stursova M."/>
            <person name="Weitz H."/>
            <person name="Taylor A."/>
            <person name="Grigoriev I.V."/>
            <person name="Nagy L.G."/>
            <person name="Martin F."/>
            <person name="Kauserud H."/>
        </authorList>
    </citation>
    <scope>NUCLEOTIDE SEQUENCE</scope>
    <source>
        <strain evidence="2">CBHHK002</strain>
    </source>
</reference>
<dbReference type="AlphaFoldDB" id="A0AAD6ZMK0"/>
<proteinExistence type="predicted"/>
<evidence type="ECO:0000256" key="1">
    <source>
        <dbReference type="SAM" id="MobiDB-lite"/>
    </source>
</evidence>
<feature type="compositionally biased region" description="Basic and acidic residues" evidence="1">
    <location>
        <begin position="208"/>
        <end position="226"/>
    </location>
</feature>
<accession>A0AAD6ZMK0</accession>
<sequence>MCLPVMDYTVFPTSRFRLSSSFSTTTISPLPGPMALPVPHAYPNATVQHNCKRDKGRESRALGTRRAWLMGKQEWQDKRERRGKQEWQGQNSIKIWISELLQYQLMQSIEDLAKARYTAIPEGIGILWFRRSLESTGHPMDSNESPFCAFCGDYSSNEGSKWIENTIYFEFHALLWPSMYTHHPSLALALHLRRPLNRGDTVQAQSTLEREEGKSEWEHECRRSESDEGEDAPQLYNPMSLELTLSPLRLDRSGTESFRGLEDQERAGGRRKRETIEKKTHQHHDTGPRGMHGPAEFE</sequence>
<organism evidence="2 3">
    <name type="scientific">Mycena albidolilacea</name>
    <dbReference type="NCBI Taxonomy" id="1033008"/>
    <lineage>
        <taxon>Eukaryota</taxon>
        <taxon>Fungi</taxon>
        <taxon>Dikarya</taxon>
        <taxon>Basidiomycota</taxon>
        <taxon>Agaricomycotina</taxon>
        <taxon>Agaricomycetes</taxon>
        <taxon>Agaricomycetidae</taxon>
        <taxon>Agaricales</taxon>
        <taxon>Marasmiineae</taxon>
        <taxon>Mycenaceae</taxon>
        <taxon>Mycena</taxon>
    </lineage>
</organism>
<name>A0AAD6ZMK0_9AGAR</name>
<protein>
    <submittedName>
        <fullName evidence="2">Uncharacterized protein</fullName>
    </submittedName>
</protein>
<keyword evidence="3" id="KW-1185">Reference proteome</keyword>
<evidence type="ECO:0000313" key="3">
    <source>
        <dbReference type="Proteomes" id="UP001218218"/>
    </source>
</evidence>
<feature type="compositionally biased region" description="Basic and acidic residues" evidence="1">
    <location>
        <begin position="249"/>
        <end position="287"/>
    </location>
</feature>
<dbReference type="Proteomes" id="UP001218218">
    <property type="component" value="Unassembled WGS sequence"/>
</dbReference>
<dbReference type="EMBL" id="JARIHO010000038">
    <property type="protein sequence ID" value="KAJ7328750.1"/>
    <property type="molecule type" value="Genomic_DNA"/>
</dbReference>